<evidence type="ECO:0000256" key="5">
    <source>
        <dbReference type="ARBA" id="ARBA00022719"/>
    </source>
</evidence>
<comment type="catalytic activity">
    <reaction evidence="8">
        <text>a quinone + NADH + 5 H(+)(in) = a quinol + NAD(+) + 4 H(+)(out)</text>
        <dbReference type="Rhea" id="RHEA:57888"/>
        <dbReference type="ChEBI" id="CHEBI:15378"/>
        <dbReference type="ChEBI" id="CHEBI:24646"/>
        <dbReference type="ChEBI" id="CHEBI:57540"/>
        <dbReference type="ChEBI" id="CHEBI:57945"/>
        <dbReference type="ChEBI" id="CHEBI:132124"/>
    </reaction>
</comment>
<comment type="subcellular location">
    <subcellularLocation>
        <location evidence="8">Cell membrane</location>
        <topology evidence="8">Multi-pass membrane protein</topology>
    </subcellularLocation>
    <subcellularLocation>
        <location evidence="1">Membrane</location>
        <topology evidence="1">Multi-pass membrane protein</topology>
    </subcellularLocation>
</comment>
<keyword evidence="3 8" id="KW-0813">Transport</keyword>
<dbReference type="Pfam" id="PF00420">
    <property type="entry name" value="Oxidored_q2"/>
    <property type="match status" value="1"/>
</dbReference>
<dbReference type="Proteomes" id="UP000263377">
    <property type="component" value="Unassembled WGS sequence"/>
</dbReference>
<organism evidence="9 10">
    <name type="scientific">Kitasatospora xanthocidica</name>
    <dbReference type="NCBI Taxonomy" id="83382"/>
    <lineage>
        <taxon>Bacteria</taxon>
        <taxon>Bacillati</taxon>
        <taxon>Actinomycetota</taxon>
        <taxon>Actinomycetes</taxon>
        <taxon>Kitasatosporales</taxon>
        <taxon>Streptomycetaceae</taxon>
        <taxon>Kitasatospora</taxon>
    </lineage>
</organism>
<keyword evidence="9" id="KW-0560">Oxidoreductase</keyword>
<dbReference type="InterPro" id="IPR039428">
    <property type="entry name" value="NUOK/Mnh_C1-like"/>
</dbReference>
<dbReference type="GO" id="GO:0050136">
    <property type="term" value="F:NADH dehydrogenase (quinone) (non-electrogenic) activity"/>
    <property type="evidence" value="ECO:0007669"/>
    <property type="project" value="UniProtKB-UniRule"/>
</dbReference>
<comment type="caution">
    <text evidence="9">The sequence shown here is derived from an EMBL/GenBank/DDBJ whole genome shotgun (WGS) entry which is preliminary data.</text>
</comment>
<dbReference type="GO" id="GO:0030964">
    <property type="term" value="C:NADH dehydrogenase complex"/>
    <property type="evidence" value="ECO:0007669"/>
    <property type="project" value="TreeGrafter"/>
</dbReference>
<keyword evidence="5 8" id="KW-0874">Quinone</keyword>
<evidence type="ECO:0000256" key="2">
    <source>
        <dbReference type="ARBA" id="ARBA00010519"/>
    </source>
</evidence>
<dbReference type="NCBIfam" id="NF004320">
    <property type="entry name" value="PRK05715.1-2"/>
    <property type="match status" value="1"/>
</dbReference>
<evidence type="ECO:0000256" key="7">
    <source>
        <dbReference type="ARBA" id="ARBA00023136"/>
    </source>
</evidence>
<dbReference type="PANTHER" id="PTHR11434">
    <property type="entry name" value="NADH-UBIQUINONE OXIDOREDUCTASE SUBUNIT ND4L"/>
    <property type="match status" value="1"/>
</dbReference>
<proteinExistence type="inferred from homology"/>
<keyword evidence="6 8" id="KW-1133">Transmembrane helix</keyword>
<comment type="function">
    <text evidence="8">NDH-1 shuttles electrons from NADH, via FMN and iron-sulfur (Fe-S) centers, to quinones in the respiratory chain. The immediate electron acceptor for the enzyme in this species is believed to be a menaquinone. Couples the redox reaction to proton translocation (for every two electrons transferred, four hydrogen ions are translocated across the cytoplasmic membrane), and thus conserves the redox energy in a proton gradient.</text>
</comment>
<keyword evidence="8" id="KW-1003">Cell membrane</keyword>
<evidence type="ECO:0000256" key="4">
    <source>
        <dbReference type="ARBA" id="ARBA00022692"/>
    </source>
</evidence>
<dbReference type="EMBL" id="QVIG01000001">
    <property type="protein sequence ID" value="RGD60187.1"/>
    <property type="molecule type" value="Genomic_DNA"/>
</dbReference>
<comment type="caution">
    <text evidence="8">Lacks conserved residue(s) required for the propagation of feature annotation.</text>
</comment>
<gene>
    <name evidence="8 9" type="primary">nuoK</name>
    <name evidence="9" type="ORF">DR950_22495</name>
</gene>
<keyword evidence="8" id="KW-1278">Translocase</keyword>
<feature type="transmembrane region" description="Helical" evidence="8">
    <location>
        <begin position="61"/>
        <end position="85"/>
    </location>
</feature>
<name>A0A372ZXZ4_9ACTN</name>
<dbReference type="FunFam" id="1.10.287.3510:FF:000001">
    <property type="entry name" value="NADH-quinone oxidoreductase subunit K"/>
    <property type="match status" value="1"/>
</dbReference>
<evidence type="ECO:0000256" key="1">
    <source>
        <dbReference type="ARBA" id="ARBA00004141"/>
    </source>
</evidence>
<keyword evidence="10" id="KW-1185">Reference proteome</keyword>
<evidence type="ECO:0000313" key="10">
    <source>
        <dbReference type="Proteomes" id="UP000263377"/>
    </source>
</evidence>
<accession>A0A372ZXZ4</accession>
<evidence type="ECO:0000256" key="6">
    <source>
        <dbReference type="ARBA" id="ARBA00022989"/>
    </source>
</evidence>
<evidence type="ECO:0000256" key="3">
    <source>
        <dbReference type="ARBA" id="ARBA00022448"/>
    </source>
</evidence>
<dbReference type="EC" id="7.1.1.-" evidence="8"/>
<comment type="similarity">
    <text evidence="2 8">Belongs to the complex I subunit 4L family.</text>
</comment>
<dbReference type="GO" id="GO:0048038">
    <property type="term" value="F:quinone binding"/>
    <property type="evidence" value="ECO:0007669"/>
    <property type="project" value="UniProtKB-KW"/>
</dbReference>
<reference evidence="9 10" key="1">
    <citation type="submission" date="2018-08" db="EMBL/GenBank/DDBJ databases">
        <title>Diversity &amp; Physiological Properties of Lignin-Decomposing Actinobacteria from Soil.</title>
        <authorList>
            <person name="Roh S.G."/>
            <person name="Kim S.B."/>
        </authorList>
    </citation>
    <scope>NUCLEOTIDE SEQUENCE [LARGE SCALE GENOMIC DNA]</scope>
    <source>
        <strain evidence="9 10">MMS17-GH009</strain>
    </source>
</reference>
<dbReference type="RefSeq" id="WP_049660586.1">
    <property type="nucleotide sequence ID" value="NZ_QVIG01000001.1"/>
</dbReference>
<dbReference type="HAMAP" id="MF_01456">
    <property type="entry name" value="NDH1_NuoK"/>
    <property type="match status" value="1"/>
</dbReference>
<keyword evidence="7 8" id="KW-0472">Membrane</keyword>
<dbReference type="Gene3D" id="1.10.287.3510">
    <property type="match status" value="1"/>
</dbReference>
<comment type="subunit">
    <text evidence="8">NDH-1 is composed of 14 different subunits. Subunits NuoA, H, J, K, L, M, N constitute the membrane sector of the complex.</text>
</comment>
<evidence type="ECO:0000313" key="9">
    <source>
        <dbReference type="EMBL" id="RGD60187.1"/>
    </source>
</evidence>
<dbReference type="PANTHER" id="PTHR11434:SF16">
    <property type="entry name" value="NADH-UBIQUINONE OXIDOREDUCTASE CHAIN 4L"/>
    <property type="match status" value="1"/>
</dbReference>
<protein>
    <recommendedName>
        <fullName evidence="8">NADH-quinone oxidoreductase subunit K</fullName>
        <ecNumber evidence="8">7.1.1.-</ecNumber>
    </recommendedName>
    <alternativeName>
        <fullName evidence="8">NADH dehydrogenase I subunit K</fullName>
    </alternativeName>
    <alternativeName>
        <fullName evidence="8">NDH-1 subunit K</fullName>
    </alternativeName>
</protein>
<keyword evidence="4 8" id="KW-0812">Transmembrane</keyword>
<dbReference type="GO" id="GO:0005886">
    <property type="term" value="C:plasma membrane"/>
    <property type="evidence" value="ECO:0007669"/>
    <property type="project" value="UniProtKB-SubCell"/>
</dbReference>
<dbReference type="GO" id="GO:0042773">
    <property type="term" value="P:ATP synthesis coupled electron transport"/>
    <property type="evidence" value="ECO:0007669"/>
    <property type="project" value="InterPro"/>
</dbReference>
<dbReference type="InterPro" id="IPR001133">
    <property type="entry name" value="NADH_UbQ_OxRdtase_chain4L/K"/>
</dbReference>
<dbReference type="AlphaFoldDB" id="A0A372ZXZ4"/>
<keyword evidence="8" id="KW-0520">NAD</keyword>
<evidence type="ECO:0000256" key="8">
    <source>
        <dbReference type="HAMAP-Rule" id="MF_01456"/>
    </source>
</evidence>
<sequence length="130" mass="13308">MHLAYPAVLAALLFSVGVYGVLARRNAVLVLMSVELMLNAVNLNLVAFDAWLRDSLHAGQALTLFTITVAAAEVGLGLAIVLLLFRARGTADIDRATALGDPGEALAVEETPVGAGTPTGAEALKGQAAA</sequence>